<protein>
    <recommendedName>
        <fullName evidence="3">Cof subfamily protein (Haloacid dehalogenase superfamily)/HAD superfamily hydrolase (TIGR01484 family)</fullName>
    </recommendedName>
</protein>
<keyword evidence="2" id="KW-1185">Reference proteome</keyword>
<proteinExistence type="predicted"/>
<dbReference type="CDD" id="cd07516">
    <property type="entry name" value="HAD_Pase"/>
    <property type="match status" value="1"/>
</dbReference>
<dbReference type="Proteomes" id="UP000247922">
    <property type="component" value="Unassembled WGS sequence"/>
</dbReference>
<gene>
    <name evidence="1" type="ORF">DES38_11160</name>
</gene>
<dbReference type="PANTHER" id="PTHR10000">
    <property type="entry name" value="PHOSPHOSERINE PHOSPHATASE"/>
    <property type="match status" value="1"/>
</dbReference>
<comment type="caution">
    <text evidence="1">The sequence shown here is derived from an EMBL/GenBank/DDBJ whole genome shotgun (WGS) entry which is preliminary data.</text>
</comment>
<dbReference type="Gene3D" id="3.40.50.1000">
    <property type="entry name" value="HAD superfamily/HAD-like"/>
    <property type="match status" value="1"/>
</dbReference>
<dbReference type="SUPFAM" id="SSF56784">
    <property type="entry name" value="HAD-like"/>
    <property type="match status" value="1"/>
</dbReference>
<dbReference type="GO" id="GO:0000287">
    <property type="term" value="F:magnesium ion binding"/>
    <property type="evidence" value="ECO:0007669"/>
    <property type="project" value="TreeGrafter"/>
</dbReference>
<dbReference type="GO" id="GO:0005829">
    <property type="term" value="C:cytosol"/>
    <property type="evidence" value="ECO:0007669"/>
    <property type="project" value="TreeGrafter"/>
</dbReference>
<dbReference type="EMBL" id="QJJR01000011">
    <property type="protein sequence ID" value="PXW89014.1"/>
    <property type="molecule type" value="Genomic_DNA"/>
</dbReference>
<dbReference type="InterPro" id="IPR036412">
    <property type="entry name" value="HAD-like_sf"/>
</dbReference>
<dbReference type="AlphaFoldDB" id="A0A2V3W774"/>
<dbReference type="SFLD" id="SFLDS00003">
    <property type="entry name" value="Haloacid_Dehalogenase"/>
    <property type="match status" value="1"/>
</dbReference>
<sequence length="245" mass="27187">MTTGIRLIALDLDGTLVGHGESEVSERLKRAVKKAQANGIEVVIATGRHFSTSRSIGETLGVDYMVTLNGGEVRNIDGSLIHRQAIDIETVEEIVKIYDTVDSHYWLVSNQAVYQRALPGDYQSHEWIKFGFDITDDRKRMELTDFFTAFETLEVTNSSETNIELNRKGTHKQAAIQYLLDERGIDVSMVMAMGDSMNDYSMIQSAGFGVAMGNAQEAVKAMADYITDSYDQDGAAKAIEKILKD</sequence>
<dbReference type="PROSITE" id="PS01229">
    <property type="entry name" value="COF_2"/>
    <property type="match status" value="1"/>
</dbReference>
<dbReference type="PANTHER" id="PTHR10000:SF55">
    <property type="entry name" value="5-AMINO-6-(5-PHOSPHO-D-RIBITYLAMINO)URACIL PHOSPHATASE YCSE"/>
    <property type="match status" value="1"/>
</dbReference>
<dbReference type="Pfam" id="PF08282">
    <property type="entry name" value="Hydrolase_3"/>
    <property type="match status" value="2"/>
</dbReference>
<dbReference type="Gene3D" id="3.30.1240.10">
    <property type="match status" value="1"/>
</dbReference>
<evidence type="ECO:0008006" key="3">
    <source>
        <dbReference type="Google" id="ProtNLM"/>
    </source>
</evidence>
<dbReference type="NCBIfam" id="TIGR01484">
    <property type="entry name" value="HAD-SF-IIB"/>
    <property type="match status" value="1"/>
</dbReference>
<dbReference type="SFLD" id="SFLDG01140">
    <property type="entry name" value="C2.B:_Phosphomannomutase_and_P"/>
    <property type="match status" value="1"/>
</dbReference>
<dbReference type="InterPro" id="IPR006379">
    <property type="entry name" value="HAD-SF_hydro_IIB"/>
</dbReference>
<evidence type="ECO:0000313" key="2">
    <source>
        <dbReference type="Proteomes" id="UP000247922"/>
    </source>
</evidence>
<evidence type="ECO:0000313" key="1">
    <source>
        <dbReference type="EMBL" id="PXW89014.1"/>
    </source>
</evidence>
<dbReference type="OrthoDB" id="9781413at2"/>
<name>A0A2V3W774_9BACI</name>
<dbReference type="RefSeq" id="WP_110251840.1">
    <property type="nucleotide sequence ID" value="NZ_QJJR01000011.1"/>
</dbReference>
<reference evidence="1 2" key="1">
    <citation type="submission" date="2018-05" db="EMBL/GenBank/DDBJ databases">
        <title>Genomic Encyclopedia of Type Strains, Phase IV (KMG-IV): sequencing the most valuable type-strain genomes for metagenomic binning, comparative biology and taxonomic classification.</title>
        <authorList>
            <person name="Goeker M."/>
        </authorList>
    </citation>
    <scope>NUCLEOTIDE SEQUENCE [LARGE SCALE GENOMIC DNA]</scope>
    <source>
        <strain evidence="1 2">DSM 22440</strain>
    </source>
</reference>
<dbReference type="InterPro" id="IPR023214">
    <property type="entry name" value="HAD_sf"/>
</dbReference>
<dbReference type="GO" id="GO:0016791">
    <property type="term" value="F:phosphatase activity"/>
    <property type="evidence" value="ECO:0007669"/>
    <property type="project" value="TreeGrafter"/>
</dbReference>
<accession>A0A2V3W774</accession>
<organism evidence="1 2">
    <name type="scientific">Streptohalobacillus salinus</name>
    <dbReference type="NCBI Taxonomy" id="621096"/>
    <lineage>
        <taxon>Bacteria</taxon>
        <taxon>Bacillati</taxon>
        <taxon>Bacillota</taxon>
        <taxon>Bacilli</taxon>
        <taxon>Bacillales</taxon>
        <taxon>Bacillaceae</taxon>
        <taxon>Streptohalobacillus</taxon>
    </lineage>
</organism>